<dbReference type="EMBL" id="ABLTIR010000131">
    <property type="protein sequence ID" value="EKZ1928770.1"/>
    <property type="molecule type" value="Genomic_DNA"/>
</dbReference>
<proteinExistence type="predicted"/>
<evidence type="ECO:0000313" key="1">
    <source>
        <dbReference type="EMBL" id="EKZ1928770.1"/>
    </source>
</evidence>
<name>A0AAI9CPB5_STEMA</name>
<dbReference type="RefSeq" id="WP_038646116.1">
    <property type="nucleotide sequence ID" value="NZ_CP008838.1"/>
</dbReference>
<dbReference type="GeneID" id="93831536"/>
<reference evidence="1" key="1">
    <citation type="submission" date="2023-08" db="EMBL/GenBank/DDBJ databases">
        <authorList>
            <consortium name="Clinical and Environmental Microbiology Branch: Whole genome sequencing antimicrobial resistance pathogens in the healthcare setting"/>
        </authorList>
    </citation>
    <scope>NUCLEOTIDE SEQUENCE</scope>
    <source>
        <strain evidence="1">2023CJ-00293</strain>
    </source>
</reference>
<accession>A0AAI9CPB5</accession>
<dbReference type="AlphaFoldDB" id="A0AAI9CPB5"/>
<evidence type="ECO:0000313" key="2">
    <source>
        <dbReference type="Proteomes" id="UP001225498"/>
    </source>
</evidence>
<dbReference type="Proteomes" id="UP001225498">
    <property type="component" value="Unassembled WGS sequence"/>
</dbReference>
<organism evidence="1 2">
    <name type="scientific">Stenotrophomonas maltophilia</name>
    <name type="common">Pseudomonas maltophilia</name>
    <name type="synonym">Xanthomonas maltophilia</name>
    <dbReference type="NCBI Taxonomy" id="40324"/>
    <lineage>
        <taxon>Bacteria</taxon>
        <taxon>Pseudomonadati</taxon>
        <taxon>Pseudomonadota</taxon>
        <taxon>Gammaproteobacteria</taxon>
        <taxon>Lysobacterales</taxon>
        <taxon>Lysobacteraceae</taxon>
        <taxon>Stenotrophomonas</taxon>
        <taxon>Stenotrophomonas maltophilia group</taxon>
    </lineage>
</organism>
<protein>
    <submittedName>
        <fullName evidence="1">Uncharacterized protein</fullName>
    </submittedName>
</protein>
<sequence>MNTITEIQSSIESLGAIKEKITAAVSERYQRLEVLAGERGRIVSQPVSRRDYTTLVWRMLDLKADHYRQRLTDELRKSIFGNGDPGQMKATVGSAMRVNTMKPDDMLGILPGQLRGAVYGGDFDREPLTQLAATYFLLDEMKLATADALDGIANWPKALPLKASLAKIGEIDREMLSIESELELLKKDAHRIGLTLPPKPVKVEPIQPGSWEWLNQLTESVERRRRQEAIDDPLRARSIVVRDGVRGWMRMNLETGQEEFVPER</sequence>
<comment type="caution">
    <text evidence="1">The sequence shown here is derived from an EMBL/GenBank/DDBJ whole genome shotgun (WGS) entry which is preliminary data.</text>
</comment>
<gene>
    <name evidence="1" type="ORF">REH87_003825</name>
</gene>